<dbReference type="KEGG" id="cbot:ATE48_06880"/>
<dbReference type="InParanoid" id="A0A1B1AGI4"/>
<evidence type="ECO:0000313" key="3">
    <source>
        <dbReference type="Proteomes" id="UP000092498"/>
    </source>
</evidence>
<keyword evidence="1" id="KW-0812">Transmembrane</keyword>
<accession>A0A1B1AGI4</accession>
<dbReference type="Proteomes" id="UP000092498">
    <property type="component" value="Chromosome"/>
</dbReference>
<evidence type="ECO:0000256" key="1">
    <source>
        <dbReference type="SAM" id="Phobius"/>
    </source>
</evidence>
<sequence length="124" mass="13267">MRALDGAQMMRRRLASIGAGSVVFLAASIGATAFVAEVFDHQAPLGAPLVDIAGLRLYAPHKLISWSAHWSEVYPGPFAIAHLITLIGFVLACVIAALIGRERFSMKPFAEGAWGDFDDAKALE</sequence>
<dbReference type="AlphaFoldDB" id="A0A1B1AGI4"/>
<name>A0A1B1AGI4_9PROT</name>
<organism evidence="2 3">
    <name type="scientific">Candidatus Viadribacter manganicus</name>
    <dbReference type="NCBI Taxonomy" id="1759059"/>
    <lineage>
        <taxon>Bacteria</taxon>
        <taxon>Pseudomonadati</taxon>
        <taxon>Pseudomonadota</taxon>
        <taxon>Alphaproteobacteria</taxon>
        <taxon>Hyphomonadales</taxon>
        <taxon>Hyphomonadaceae</taxon>
        <taxon>Candidatus Viadribacter</taxon>
    </lineage>
</organism>
<keyword evidence="1" id="KW-0472">Membrane</keyword>
<protein>
    <submittedName>
        <fullName evidence="2">Uncharacterized protein</fullName>
    </submittedName>
</protein>
<proteinExistence type="predicted"/>
<evidence type="ECO:0000313" key="2">
    <source>
        <dbReference type="EMBL" id="ANP45664.1"/>
    </source>
</evidence>
<keyword evidence="3" id="KW-1185">Reference proteome</keyword>
<gene>
    <name evidence="2" type="ORF">ATE48_06880</name>
</gene>
<feature type="transmembrane region" description="Helical" evidence="1">
    <location>
        <begin position="79"/>
        <end position="99"/>
    </location>
</feature>
<dbReference type="STRING" id="1759059.ATE48_06880"/>
<dbReference type="EMBL" id="CP013244">
    <property type="protein sequence ID" value="ANP45664.1"/>
    <property type="molecule type" value="Genomic_DNA"/>
</dbReference>
<keyword evidence="1" id="KW-1133">Transmembrane helix</keyword>
<reference evidence="2 3" key="1">
    <citation type="submission" date="2015-11" db="EMBL/GenBank/DDBJ databases">
        <title>Whole-Genome Sequence of Candidatus Oderbacter manganicum from the National Park Lower Oder Valley, Germany.</title>
        <authorList>
            <person name="Braun B."/>
            <person name="Liere K."/>
            <person name="Szewzyk U."/>
        </authorList>
    </citation>
    <scope>NUCLEOTIDE SEQUENCE [LARGE SCALE GENOMIC DNA]</scope>
    <source>
        <strain evidence="2 3">OTSz_A_272</strain>
    </source>
</reference>